<dbReference type="InterPro" id="IPR001507">
    <property type="entry name" value="ZP_dom"/>
</dbReference>
<dbReference type="Pfam" id="PF25057">
    <property type="entry name" value="CUT_N"/>
    <property type="match status" value="1"/>
</dbReference>
<evidence type="ECO:0000259" key="4">
    <source>
        <dbReference type="PROSITE" id="PS50948"/>
    </source>
</evidence>
<evidence type="ECO:0000313" key="7">
    <source>
        <dbReference type="Proteomes" id="UP000015104"/>
    </source>
</evidence>
<evidence type="ECO:0000256" key="2">
    <source>
        <dbReference type="SAM" id="Phobius"/>
    </source>
</evidence>
<dbReference type="OrthoDB" id="5867217at2759"/>
<dbReference type="PANTHER" id="PTHR47327">
    <property type="entry name" value="FI18240P1-RELATED"/>
    <property type="match status" value="1"/>
</dbReference>
<gene>
    <name evidence="6" type="primary">107359556</name>
</gene>
<dbReference type="EnsemblMetazoa" id="tetur04g02940.1">
    <property type="protein sequence ID" value="tetur04g02940.1"/>
    <property type="gene ID" value="tetur04g02940"/>
</dbReference>
<sequence length="743" mass="82792">MIVMKFWTITFITFTWITQIQSQLQPKHQQQRQGKGVGPGPCSQDDISFELITGFVYSSSSESIATIPATLKLTDCLARCRANLTCQSLNFETGLCVLFSTSAANRPTSLNKSQFPVFTIYAQKICLGVTIEPTCQKSWVFETVPGHILTGYSSKLMASPSKQDCMIKCYSETSFQCRSANYNRATSECSLSEMDRHSIITPFNSDRHFRSAPGQEYIENNCVQEPKKLCDFRPIRGRLLKTVDSVWPEIKSLDGCRQKCLQSEYRCFSFDLNDPANKVCRTSHLDSSSSNHIKDAYFEVPAAITYELTSCYDVDIVCRSRDMLTKVRTNRIFNGKIYGKSKPNSCVMDIKNSLSFELSLGYNDVACAVKRDDGAKYSSEIVLQHHDLIVTTKDLGLSVQCSYDLTNKTVVNTVVFESDGEIIGAAKDERFVHSSIVEAPNVTITVTDRLGSPIRTAKIGDLLTLRFSIVDEPSPYEIFIRSLVASDGLDGSEIELIGADGCPIDIAVMGPISRIKGAAKTLETTFEAFKFPTSDIVNFRAVVTPCLAKCQPIHCFSDGFDGSTQESFSYGKRRRRRSVKQAQSDEDLVVLQSIRIQDAFDFNEGARQQPIKRNGRYDIIKESKNHSNFSSSPTTSFSSFSCLTNTGLLMIFSILLITQIIVLALWSIFRCPKKPDQFSSLTLTPTLSPSSTPLGSSGSSSLSSSHYRHRKSDKYVTIHPYNNGSSLASQLYILSTLDNNKYR</sequence>
<dbReference type="KEGG" id="tut:107359556"/>
<dbReference type="CDD" id="cd01099">
    <property type="entry name" value="PAN_AP_HGF"/>
    <property type="match status" value="1"/>
</dbReference>
<dbReference type="PROSITE" id="PS50948">
    <property type="entry name" value="PAN"/>
    <property type="match status" value="3"/>
</dbReference>
<name>T1K1X0_TETUR</name>
<protein>
    <recommendedName>
        <fullName evidence="8">ZP domain-containing protein</fullName>
    </recommendedName>
</protein>
<evidence type="ECO:0000313" key="6">
    <source>
        <dbReference type="EnsemblMetazoa" id="tetur04g02940.1"/>
    </source>
</evidence>
<organism evidence="6 7">
    <name type="scientific">Tetranychus urticae</name>
    <name type="common">Two-spotted spider mite</name>
    <dbReference type="NCBI Taxonomy" id="32264"/>
    <lineage>
        <taxon>Eukaryota</taxon>
        <taxon>Metazoa</taxon>
        <taxon>Ecdysozoa</taxon>
        <taxon>Arthropoda</taxon>
        <taxon>Chelicerata</taxon>
        <taxon>Arachnida</taxon>
        <taxon>Acari</taxon>
        <taxon>Acariformes</taxon>
        <taxon>Trombidiformes</taxon>
        <taxon>Prostigmata</taxon>
        <taxon>Eleutherengona</taxon>
        <taxon>Raphignathae</taxon>
        <taxon>Tetranychoidea</taxon>
        <taxon>Tetranychidae</taxon>
        <taxon>Tetranychus</taxon>
    </lineage>
</organism>
<dbReference type="InterPro" id="IPR056953">
    <property type="entry name" value="CUT_N"/>
</dbReference>
<dbReference type="STRING" id="32264.T1K1X0"/>
<dbReference type="HOGENOM" id="CLU_013971_1_0_1"/>
<feature type="region of interest" description="Disordered" evidence="1">
    <location>
        <begin position="687"/>
        <end position="708"/>
    </location>
</feature>
<feature type="chain" id="PRO_5007729113" description="ZP domain-containing protein" evidence="3">
    <location>
        <begin position="23"/>
        <end position="743"/>
    </location>
</feature>
<keyword evidence="2" id="KW-0472">Membrane</keyword>
<reference evidence="7" key="1">
    <citation type="submission" date="2011-08" db="EMBL/GenBank/DDBJ databases">
        <authorList>
            <person name="Rombauts S."/>
        </authorList>
    </citation>
    <scope>NUCLEOTIDE SEQUENCE</scope>
    <source>
        <strain evidence="7">London</strain>
    </source>
</reference>
<proteinExistence type="predicted"/>
<dbReference type="OMA" id="RNIREPY"/>
<dbReference type="EMBL" id="CAEY01001357">
    <property type="status" value="NOT_ANNOTATED_CDS"/>
    <property type="molecule type" value="Genomic_DNA"/>
</dbReference>
<dbReference type="SUPFAM" id="SSF57414">
    <property type="entry name" value="Hairpin loop containing domain-like"/>
    <property type="match status" value="2"/>
</dbReference>
<evidence type="ECO:0008006" key="8">
    <source>
        <dbReference type="Google" id="ProtNLM"/>
    </source>
</evidence>
<dbReference type="eggNOG" id="ENOG502QRTZ">
    <property type="taxonomic scope" value="Eukaryota"/>
</dbReference>
<feature type="domain" description="Apple" evidence="4">
    <location>
        <begin position="42"/>
        <end position="126"/>
    </location>
</feature>
<feature type="transmembrane region" description="Helical" evidence="2">
    <location>
        <begin position="647"/>
        <end position="669"/>
    </location>
</feature>
<evidence type="ECO:0000259" key="5">
    <source>
        <dbReference type="PROSITE" id="PS51034"/>
    </source>
</evidence>
<keyword evidence="2" id="KW-1133">Transmembrane helix</keyword>
<dbReference type="AlphaFoldDB" id="T1K1X0"/>
<dbReference type="Pfam" id="PF00024">
    <property type="entry name" value="PAN_1"/>
    <property type="match status" value="3"/>
</dbReference>
<accession>T1K1X0</accession>
<dbReference type="Gene3D" id="3.50.4.10">
    <property type="entry name" value="Hepatocyte Growth Factor"/>
    <property type="match status" value="1"/>
</dbReference>
<dbReference type="Proteomes" id="UP000015104">
    <property type="component" value="Unassembled WGS sequence"/>
</dbReference>
<keyword evidence="2" id="KW-0812">Transmembrane</keyword>
<dbReference type="InterPro" id="IPR003609">
    <property type="entry name" value="Pan_app"/>
</dbReference>
<reference evidence="6" key="2">
    <citation type="submission" date="2015-06" db="UniProtKB">
        <authorList>
            <consortium name="EnsemblMetazoa"/>
        </authorList>
    </citation>
    <scope>IDENTIFICATION</scope>
</reference>
<dbReference type="InterPro" id="IPR052774">
    <property type="entry name" value="Celegans_DevNeuronal_Protein"/>
</dbReference>
<evidence type="ECO:0000256" key="3">
    <source>
        <dbReference type="SAM" id="SignalP"/>
    </source>
</evidence>
<feature type="domain" description="Apple" evidence="4">
    <location>
        <begin position="135"/>
        <end position="222"/>
    </location>
</feature>
<keyword evidence="7" id="KW-1185">Reference proteome</keyword>
<dbReference type="SMART" id="SM00473">
    <property type="entry name" value="PAN_AP"/>
    <property type="match status" value="3"/>
</dbReference>
<dbReference type="PROSITE" id="PS51034">
    <property type="entry name" value="ZP_2"/>
    <property type="match status" value="1"/>
</dbReference>
<dbReference type="GO" id="GO:0009653">
    <property type="term" value="P:anatomical structure morphogenesis"/>
    <property type="evidence" value="ECO:0007669"/>
    <property type="project" value="TreeGrafter"/>
</dbReference>
<dbReference type="PANTHER" id="PTHR47327:SF2">
    <property type="entry name" value="FI18240P1-RELATED"/>
    <property type="match status" value="1"/>
</dbReference>
<feature type="domain" description="ZP" evidence="5">
    <location>
        <begin position="317"/>
        <end position="562"/>
    </location>
</feature>
<feature type="compositionally biased region" description="Low complexity" evidence="1">
    <location>
        <begin position="687"/>
        <end position="705"/>
    </location>
</feature>
<keyword evidence="3" id="KW-0732">Signal</keyword>
<evidence type="ECO:0000256" key="1">
    <source>
        <dbReference type="SAM" id="MobiDB-lite"/>
    </source>
</evidence>
<feature type="domain" description="Apple" evidence="4">
    <location>
        <begin position="230"/>
        <end position="311"/>
    </location>
</feature>
<dbReference type="SMART" id="SM00241">
    <property type="entry name" value="ZP"/>
    <property type="match status" value="1"/>
</dbReference>
<feature type="signal peptide" evidence="3">
    <location>
        <begin position="1"/>
        <end position="22"/>
    </location>
</feature>